<dbReference type="InterPro" id="IPR043741">
    <property type="entry name" value="DUF5686"/>
</dbReference>
<dbReference type="Pfam" id="PF18939">
    <property type="entry name" value="DUF5686"/>
    <property type="match status" value="2"/>
</dbReference>
<accession>A0A1I1F3X1</accession>
<organism evidence="1 2">
    <name type="scientific">Flexibacter flexilis DSM 6793</name>
    <dbReference type="NCBI Taxonomy" id="927664"/>
    <lineage>
        <taxon>Bacteria</taxon>
        <taxon>Pseudomonadati</taxon>
        <taxon>Bacteroidota</taxon>
        <taxon>Cytophagia</taxon>
        <taxon>Cytophagales</taxon>
        <taxon>Flexibacteraceae</taxon>
        <taxon>Flexibacter</taxon>
    </lineage>
</organism>
<reference evidence="1 2" key="1">
    <citation type="submission" date="2016-10" db="EMBL/GenBank/DDBJ databases">
        <authorList>
            <person name="de Groot N.N."/>
        </authorList>
    </citation>
    <scope>NUCLEOTIDE SEQUENCE [LARGE SCALE GENOMIC DNA]</scope>
    <source>
        <strain evidence="1 2">DSM 6793</strain>
    </source>
</reference>
<dbReference type="OrthoDB" id="983143at2"/>
<keyword evidence="2" id="KW-1185">Reference proteome</keyword>
<dbReference type="AlphaFoldDB" id="A0A1I1F3X1"/>
<proteinExistence type="predicted"/>
<protein>
    <recommendedName>
        <fullName evidence="3">CarboxypepD_reg-like domain-containing protein</fullName>
    </recommendedName>
</protein>
<evidence type="ECO:0000313" key="2">
    <source>
        <dbReference type="Proteomes" id="UP000199514"/>
    </source>
</evidence>
<evidence type="ECO:0000313" key="1">
    <source>
        <dbReference type="EMBL" id="SFB93642.1"/>
    </source>
</evidence>
<dbReference type="EMBL" id="FOLE01000002">
    <property type="protein sequence ID" value="SFB93642.1"/>
    <property type="molecule type" value="Genomic_DNA"/>
</dbReference>
<name>A0A1I1F3X1_9BACT</name>
<sequence>MKLRYIQLFFVLNIFCIGISNKVVIAQESRYQVRGQVRETFNNHAPIPFAHVIVNGQMHFFADIEGQYDIALSQPIKTLDFESHLFRSVRVAPQNPKAEINVTMSRYLFFYFDEETSPQAEQLINKVLAAKHTNSPLLQKPFDYQSYTKLTFSSDSLVAAKNKANKYLKWFGVSLPMSEKTHHLFVMESSTKRTYQNDLRQQETVRSSNVSGVESRSALTMMSQWQPFSIYEDYINIAGANYISPLAGNPFKRYIFSVIDTALVGKDTVYTLKFNPLHIRQVAALKGFLYINTNGYAVQLAEATPARETDTRFAVYQTYAQTGKHWFPVQTQTKLLTRANGIPIVGTNNTYIYNPRFGRGSGKTPKSEVVLDFTTGMPQDTVFWNSVRQEPFTEKDNNTFDFYKQMGNFKDFDRFLGIGSRIAQGAVPLRKTDIILRRFFKINEYEGLRLGLGLQTNQRFSKIFQMGGYGGFGFRDKLWKYSLSGQSILHKDLQIVVAATHTREITEPGSVTFAFDKTMYRSENQRLLRVPRMDLYTANTVALRGHLRNYTWLQFSFKRQNTEPQYVYSYEKNNVNSFITNEIQAALRYSLGEKFVKLENERISLGTKYPEIWVQYTRGLTALNGDFAYHKWDAKLQYKRKILGLGEFGLQAVAGKATGALPYSLLYNAKGSYSEISTIAHNSFETMKYNEFLSDRYVAMFFSHNFGKMSIPHFPFYPSISISHNMGYGALADNTQHGGLKFNTMNKGYIESGMFVHDLFVLKLSSLKTGIGAGAFLRHGYYKLPNASDNIFYKFTVSIGV</sequence>
<dbReference type="RefSeq" id="WP_091507935.1">
    <property type="nucleotide sequence ID" value="NZ_FOLE01000002.1"/>
</dbReference>
<dbReference type="Proteomes" id="UP000199514">
    <property type="component" value="Unassembled WGS sequence"/>
</dbReference>
<evidence type="ECO:0008006" key="3">
    <source>
        <dbReference type="Google" id="ProtNLM"/>
    </source>
</evidence>
<gene>
    <name evidence="1" type="ORF">SAMN05421780_10224</name>
</gene>
<dbReference type="STRING" id="927664.SAMN05421780_10224"/>